<dbReference type="InterPro" id="IPR000795">
    <property type="entry name" value="T_Tr_GTP-bd_dom"/>
</dbReference>
<comment type="catalytic activity">
    <reaction evidence="7">
        <text>GTP + H2O = GDP + phosphate + H(+)</text>
        <dbReference type="Rhea" id="RHEA:19669"/>
        <dbReference type="ChEBI" id="CHEBI:15377"/>
        <dbReference type="ChEBI" id="CHEBI:15378"/>
        <dbReference type="ChEBI" id="CHEBI:37565"/>
        <dbReference type="ChEBI" id="CHEBI:43474"/>
        <dbReference type="ChEBI" id="CHEBI:58189"/>
    </reaction>
</comment>
<dbReference type="Proteomes" id="UP000253551">
    <property type="component" value="Unassembled WGS sequence"/>
</dbReference>
<dbReference type="GO" id="GO:0043022">
    <property type="term" value="F:ribosome binding"/>
    <property type="evidence" value="ECO:0007669"/>
    <property type="project" value="TreeGrafter"/>
</dbReference>
<dbReference type="PROSITE" id="PS51722">
    <property type="entry name" value="G_TR_2"/>
    <property type="match status" value="1"/>
</dbReference>
<evidence type="ECO:0000256" key="8">
    <source>
        <dbReference type="ARBA" id="ARBA00068031"/>
    </source>
</evidence>
<evidence type="ECO:0000256" key="2">
    <source>
        <dbReference type="ARBA" id="ARBA00022490"/>
    </source>
</evidence>
<evidence type="ECO:0000256" key="6">
    <source>
        <dbReference type="ARBA" id="ARBA00023134"/>
    </source>
</evidence>
<dbReference type="OrthoDB" id="364892at2759"/>
<dbReference type="CDD" id="cd04096">
    <property type="entry name" value="eEF2_snRNP_like_C"/>
    <property type="match status" value="1"/>
</dbReference>
<gene>
    <name evidence="11" type="primary">RIA1_1</name>
    <name evidence="11" type="ORF">CU098_000417</name>
</gene>
<dbReference type="CDD" id="cd01681">
    <property type="entry name" value="aeEF2_snRNP_like_IV"/>
    <property type="match status" value="1"/>
</dbReference>
<dbReference type="InterPro" id="IPR020568">
    <property type="entry name" value="Ribosomal_Su5_D2-typ_SF"/>
</dbReference>
<dbReference type="SUPFAM" id="SSF54980">
    <property type="entry name" value="EF-G C-terminal domain-like"/>
    <property type="match status" value="2"/>
</dbReference>
<accession>A0A367KMQ4</accession>
<dbReference type="InterPro" id="IPR035647">
    <property type="entry name" value="EFG_III/V"/>
</dbReference>
<dbReference type="Pfam" id="PF00009">
    <property type="entry name" value="GTP_EFTU"/>
    <property type="match status" value="1"/>
</dbReference>
<dbReference type="Gene3D" id="2.40.30.10">
    <property type="entry name" value="Translation factors"/>
    <property type="match status" value="1"/>
</dbReference>
<feature type="domain" description="Tr-type G" evidence="10">
    <location>
        <begin position="17"/>
        <end position="272"/>
    </location>
</feature>
<dbReference type="Gene3D" id="3.30.70.240">
    <property type="match status" value="1"/>
</dbReference>
<dbReference type="PANTHER" id="PTHR42908:SF3">
    <property type="entry name" value="ELONGATION FACTOR-LIKE GTPASE 1"/>
    <property type="match status" value="1"/>
</dbReference>
<dbReference type="GO" id="GO:0003924">
    <property type="term" value="F:GTPase activity"/>
    <property type="evidence" value="ECO:0007669"/>
    <property type="project" value="InterPro"/>
</dbReference>
<dbReference type="NCBIfam" id="TIGR00231">
    <property type="entry name" value="small_GTP"/>
    <property type="match status" value="1"/>
</dbReference>
<dbReference type="PANTHER" id="PTHR42908">
    <property type="entry name" value="TRANSLATION ELONGATION FACTOR-RELATED"/>
    <property type="match status" value="1"/>
</dbReference>
<dbReference type="EMBL" id="PJQM01000990">
    <property type="protein sequence ID" value="RCI03514.1"/>
    <property type="molecule type" value="Genomic_DNA"/>
</dbReference>
<dbReference type="InterPro" id="IPR027417">
    <property type="entry name" value="P-loop_NTPase"/>
</dbReference>
<dbReference type="AlphaFoldDB" id="A0A367KMQ4"/>
<sequence>MPAITSQQIAALQHNTKNIRNICILAHVDHGKTTLSDSLLATNGIISSKMAGKVRYLDSREDEQERGITMESSAISLYFKLLKPNEEGKTVESEYLINLIDSPGHVDFSSEVSTASRLCDGGLVLIDVVEGVCTQTISVLRQAWIDKVRPVLVFNKMDRLIVELKMTPHEAYLHINKILEQANAIMATFFTGEMMEEEANKMAAEKNKEQEEEEFDADKVYDWSMEERDDSDIYFDPAKGNVIFSSAVDGWAFRVQQFAALYAKKLGFKEQVLQKCLWGEYYFDPKAKRVLLPKHLKGRNLKPMFVQLVLENIWAVYDSVVVEPDRERVEKIVNALKIKVLPRDLRSRDPQILLSAIFAQWLPISTCVLLAIIGQLPPPKDAQQMRIPRMLYPNIQRNQTVEPTNEVEKALYSCDIADESPAIAYVSKMFAIPMDMLPENRRKQMTAEEMRERGRKQRDLRAAHALLDQSGEGIPLDFDAGEEEEAEIELKGERIIGFARLYSGKIRIGQKLYVLGPKYDPKYPDEHVSEVTVENLYLIMGRDLECLDEVCAGNVFGIGGLEGHVLKNGTLTSTLDNVKNMAGVQLESSPIVRVALEPEDPTEMDKLVEGLRLLNQADPCVEVMLQETGEHVILTAGELHLERCLRDLKERFAKIEIHVSDPIVPFRENIVRGELPTNTEKEGVMVPRGKIEIKLSSKHLTLQVQTVPLPSRVTELLQKHTASIKAVVQEKLAKKSTKVEDVALENTEAITTKLLSAEELKKLLEQEFAEAKKEGGPLAQYWDGIVDQIWAFGPRRIGSNLLVNRIPGYVRKPFFELDSTKGSEVSGDHADEVIKVEEDKNALSLLDIDFHIHTGFQLSTLTGPLCAEPMTGVCYIVQAVDIHPDDSVNADGEPVDVRSRLHIIQGQVIAATKEACKQGFLDWSPRLLLAMYTCDIQATAEVLGRVYGVISKRKGRILSEDLKDGTHFWQIHALLPVVESFGFPDEIRKRTSGAASPQLVFSGFEMLDEDPFWVPTTEEELEDLGEKADKENLARKYMDMVRKRKVA</sequence>
<dbReference type="FunFam" id="3.40.50.300:FF:000746">
    <property type="entry name" value="Ribosome assembly protein 1"/>
    <property type="match status" value="1"/>
</dbReference>
<keyword evidence="6" id="KW-0342">GTP-binding</keyword>
<keyword evidence="5" id="KW-0378">Hydrolase</keyword>
<dbReference type="CDD" id="cd16261">
    <property type="entry name" value="EF2_snRNP_III"/>
    <property type="match status" value="1"/>
</dbReference>
<dbReference type="Pfam" id="PF00679">
    <property type="entry name" value="EFG_C"/>
    <property type="match status" value="1"/>
</dbReference>
<protein>
    <recommendedName>
        <fullName evidence="8">Ribosome assembly protein 1</fullName>
    </recommendedName>
    <alternativeName>
        <fullName evidence="9">Elongation factor-like 1</fullName>
    </alternativeName>
</protein>
<evidence type="ECO:0000256" key="3">
    <source>
        <dbReference type="ARBA" id="ARBA00022517"/>
    </source>
</evidence>
<dbReference type="GO" id="GO:0042256">
    <property type="term" value="P:cytosolic ribosome assembly"/>
    <property type="evidence" value="ECO:0007669"/>
    <property type="project" value="TreeGrafter"/>
</dbReference>
<dbReference type="FunFam" id="3.30.70.240:FF:000006">
    <property type="entry name" value="Elongation factor like GTPase 1"/>
    <property type="match status" value="1"/>
</dbReference>
<dbReference type="SUPFAM" id="SSF52540">
    <property type="entry name" value="P-loop containing nucleoside triphosphate hydrolases"/>
    <property type="match status" value="1"/>
</dbReference>
<evidence type="ECO:0000313" key="11">
    <source>
        <dbReference type="EMBL" id="RCI03514.1"/>
    </source>
</evidence>
<dbReference type="FunFam" id="3.30.70.870:FF:000002">
    <property type="entry name" value="Translation elongation factor 2"/>
    <property type="match status" value="1"/>
</dbReference>
<keyword evidence="2" id="KW-0963">Cytoplasm</keyword>
<dbReference type="Pfam" id="PF25118">
    <property type="entry name" value="EFL1"/>
    <property type="match status" value="1"/>
</dbReference>
<dbReference type="STRING" id="4846.A0A367KMQ4"/>
<dbReference type="SUPFAM" id="SSF50447">
    <property type="entry name" value="Translation proteins"/>
    <property type="match status" value="1"/>
</dbReference>
<dbReference type="InterPro" id="IPR041095">
    <property type="entry name" value="EFG_II"/>
</dbReference>
<organism evidence="11 12">
    <name type="scientific">Rhizopus stolonifer</name>
    <name type="common">Rhizopus nigricans</name>
    <dbReference type="NCBI Taxonomy" id="4846"/>
    <lineage>
        <taxon>Eukaryota</taxon>
        <taxon>Fungi</taxon>
        <taxon>Fungi incertae sedis</taxon>
        <taxon>Mucoromycota</taxon>
        <taxon>Mucoromycotina</taxon>
        <taxon>Mucoromycetes</taxon>
        <taxon>Mucorales</taxon>
        <taxon>Mucorineae</taxon>
        <taxon>Rhizopodaceae</taxon>
        <taxon>Rhizopus</taxon>
    </lineage>
</organism>
<dbReference type="Gene3D" id="3.90.1430.10">
    <property type="entry name" value="Yeast translation eEF2 (G' domain)"/>
    <property type="match status" value="1"/>
</dbReference>
<dbReference type="Gene3D" id="3.30.70.870">
    <property type="entry name" value="Elongation Factor G (Translational Gtpase), domain 3"/>
    <property type="match status" value="1"/>
</dbReference>
<dbReference type="GO" id="GO:1990904">
    <property type="term" value="C:ribonucleoprotein complex"/>
    <property type="evidence" value="ECO:0007669"/>
    <property type="project" value="TreeGrafter"/>
</dbReference>
<dbReference type="CDD" id="cd16268">
    <property type="entry name" value="EF2_II"/>
    <property type="match status" value="1"/>
</dbReference>
<evidence type="ECO:0000256" key="9">
    <source>
        <dbReference type="ARBA" id="ARBA00081809"/>
    </source>
</evidence>
<dbReference type="Pfam" id="PF14492">
    <property type="entry name" value="EFG_III"/>
    <property type="match status" value="1"/>
</dbReference>
<keyword evidence="4" id="KW-0547">Nucleotide-binding</keyword>
<dbReference type="CDD" id="cd01885">
    <property type="entry name" value="EF2"/>
    <property type="match status" value="1"/>
</dbReference>
<dbReference type="Gene3D" id="3.40.50.300">
    <property type="entry name" value="P-loop containing nucleotide triphosphate hydrolases"/>
    <property type="match status" value="1"/>
</dbReference>
<name>A0A367KMQ4_RHIST</name>
<evidence type="ECO:0000256" key="4">
    <source>
        <dbReference type="ARBA" id="ARBA00022741"/>
    </source>
</evidence>
<dbReference type="SMART" id="SM00838">
    <property type="entry name" value="EFG_C"/>
    <property type="match status" value="1"/>
</dbReference>
<dbReference type="InterPro" id="IPR014721">
    <property type="entry name" value="Ribsml_uS5_D2-typ_fold_subgr"/>
</dbReference>
<evidence type="ECO:0000313" key="12">
    <source>
        <dbReference type="Proteomes" id="UP000253551"/>
    </source>
</evidence>
<evidence type="ECO:0000256" key="7">
    <source>
        <dbReference type="ARBA" id="ARBA00048548"/>
    </source>
</evidence>
<dbReference type="GO" id="GO:0005525">
    <property type="term" value="F:GTP binding"/>
    <property type="evidence" value="ECO:0007669"/>
    <property type="project" value="UniProtKB-KW"/>
</dbReference>
<evidence type="ECO:0000259" key="10">
    <source>
        <dbReference type="PROSITE" id="PS51722"/>
    </source>
</evidence>
<reference evidence="11 12" key="1">
    <citation type="journal article" date="2018" name="G3 (Bethesda)">
        <title>Phylogenetic and Phylogenomic Definition of Rhizopus Species.</title>
        <authorList>
            <person name="Gryganskyi A.P."/>
            <person name="Golan J."/>
            <person name="Dolatabadi S."/>
            <person name="Mondo S."/>
            <person name="Robb S."/>
            <person name="Idnurm A."/>
            <person name="Muszewska A."/>
            <person name="Steczkiewicz K."/>
            <person name="Masonjones S."/>
            <person name="Liao H.L."/>
            <person name="Gajdeczka M.T."/>
            <person name="Anike F."/>
            <person name="Vuek A."/>
            <person name="Anishchenko I.M."/>
            <person name="Voigt K."/>
            <person name="de Hoog G.S."/>
            <person name="Smith M.E."/>
            <person name="Heitman J."/>
            <person name="Vilgalys R."/>
            <person name="Stajich J.E."/>
        </authorList>
    </citation>
    <scope>NUCLEOTIDE SEQUENCE [LARGE SCALE GENOMIC DNA]</scope>
    <source>
        <strain evidence="11 12">LSU 92-RS-03</strain>
    </source>
</reference>
<dbReference type="GO" id="GO:0005829">
    <property type="term" value="C:cytosol"/>
    <property type="evidence" value="ECO:0007669"/>
    <property type="project" value="TreeGrafter"/>
</dbReference>
<comment type="subcellular location">
    <subcellularLocation>
        <location evidence="1">Cytoplasm</location>
    </subcellularLocation>
</comment>
<dbReference type="InterPro" id="IPR009000">
    <property type="entry name" value="Transl_B-barrel_sf"/>
</dbReference>
<dbReference type="FunFam" id="3.90.1430.10:FF:000002">
    <property type="entry name" value="Elongation factor like GTPase 1"/>
    <property type="match status" value="1"/>
</dbReference>
<dbReference type="Gene3D" id="3.30.230.10">
    <property type="match status" value="1"/>
</dbReference>
<proteinExistence type="predicted"/>
<keyword evidence="12" id="KW-1185">Reference proteome</keyword>
<comment type="caution">
    <text evidence="11">The sequence shown here is derived from an EMBL/GenBank/DDBJ whole genome shotgun (WGS) entry which is preliminary data.</text>
</comment>
<keyword evidence="3" id="KW-0690">Ribosome biogenesis</keyword>
<evidence type="ECO:0000256" key="1">
    <source>
        <dbReference type="ARBA" id="ARBA00004496"/>
    </source>
</evidence>
<dbReference type="InterPro" id="IPR000640">
    <property type="entry name" value="EFG_V-like"/>
</dbReference>
<dbReference type="InterPro" id="IPR056752">
    <property type="entry name" value="EFL1"/>
</dbReference>
<evidence type="ECO:0000256" key="5">
    <source>
        <dbReference type="ARBA" id="ARBA00022801"/>
    </source>
</evidence>
<dbReference type="InterPro" id="IPR005225">
    <property type="entry name" value="Small_GTP-bd"/>
</dbReference>
<feature type="non-terminal residue" evidence="11">
    <location>
        <position position="1047"/>
    </location>
</feature>
<dbReference type="PRINTS" id="PR00315">
    <property type="entry name" value="ELONGATNFCT"/>
</dbReference>
<dbReference type="SUPFAM" id="SSF54211">
    <property type="entry name" value="Ribosomal protein S5 domain 2-like"/>
    <property type="match status" value="1"/>
</dbReference>